<keyword evidence="1" id="KW-1133">Transmembrane helix</keyword>
<accession>D2PQ10</accession>
<dbReference type="RefSeq" id="WP_012921490.1">
    <property type="nucleotide sequence ID" value="NC_013729.1"/>
</dbReference>
<protein>
    <submittedName>
        <fullName evidence="2">Uncharacterized protein</fullName>
    </submittedName>
</protein>
<reference evidence="3" key="1">
    <citation type="submission" date="2009-09" db="EMBL/GenBank/DDBJ databases">
        <title>The complete genome of Kribbella flavida DSM 17836.</title>
        <authorList>
            <consortium name="US DOE Joint Genome Institute (JGI-PGF)"/>
            <person name="Lucas S."/>
            <person name="Copeland A."/>
            <person name="Lapidus A."/>
            <person name="Glavina del Rio T."/>
            <person name="Dalin E."/>
            <person name="Tice H."/>
            <person name="Bruce D."/>
            <person name="Goodwin L."/>
            <person name="Pitluck S."/>
            <person name="Kyrpides N."/>
            <person name="Mavromatis K."/>
            <person name="Ivanova N."/>
            <person name="Saunders E."/>
            <person name="Brettin T."/>
            <person name="Detter J.C."/>
            <person name="Han C."/>
            <person name="Larimer F."/>
            <person name="Land M."/>
            <person name="Hauser L."/>
            <person name="Markowitz V."/>
            <person name="Cheng J.-F."/>
            <person name="Hugenholtz P."/>
            <person name="Woyke T."/>
            <person name="Wu D."/>
            <person name="Pukall R."/>
            <person name="Klenk H.-P."/>
            <person name="Eisen J.A."/>
        </authorList>
    </citation>
    <scope>NUCLEOTIDE SEQUENCE [LARGE SCALE GENOMIC DNA]</scope>
    <source>
        <strain evidence="3">DSM 17836 / JCM 10339 / NBRC 14399</strain>
    </source>
</reference>
<gene>
    <name evidence="2" type="ordered locus">Kfla_3881</name>
</gene>
<dbReference type="KEGG" id="kfl:Kfla_3881"/>
<dbReference type="Proteomes" id="UP000007967">
    <property type="component" value="Chromosome"/>
</dbReference>
<dbReference type="STRING" id="479435.Kfla_3881"/>
<reference evidence="2 3" key="2">
    <citation type="journal article" date="2010" name="Stand. Genomic Sci.">
        <title>Complete genome sequence of Kribbella flavida type strain (IFO 14399).</title>
        <authorList>
            <person name="Pukall R."/>
            <person name="Lapidus A."/>
            <person name="Glavina Del Rio T."/>
            <person name="Copeland A."/>
            <person name="Tice H."/>
            <person name="Cheng J.-F."/>
            <person name="Lucas S."/>
            <person name="Chen F."/>
            <person name="Nolan M."/>
            <person name="LaButti K."/>
            <person name="Pati A."/>
            <person name="Ivanova N."/>
            <person name="Mavrommatis K."/>
            <person name="Mikhailova N."/>
            <person name="Pitluck S."/>
            <person name="Bruce D."/>
            <person name="Goodwin L."/>
            <person name="Land M."/>
            <person name="Hauser L."/>
            <person name="Chang Y.-J."/>
            <person name="Jeffries C.D."/>
            <person name="Chen A."/>
            <person name="Palaniappan K."/>
            <person name="Chain P."/>
            <person name="Rohde M."/>
            <person name="Goeker M."/>
            <person name="Bristow J."/>
            <person name="Eisen J.A."/>
            <person name="Markowitz V."/>
            <person name="Hugenholtz P."/>
            <person name="Kyrpides N.C."/>
            <person name="Klenk H.-P."/>
            <person name="Brettin T."/>
        </authorList>
    </citation>
    <scope>NUCLEOTIDE SEQUENCE [LARGE SCALE GENOMIC DNA]</scope>
    <source>
        <strain evidence="3">DSM 17836 / JCM 10339 / NBRC 14399</strain>
    </source>
</reference>
<evidence type="ECO:0000256" key="1">
    <source>
        <dbReference type="SAM" id="Phobius"/>
    </source>
</evidence>
<sequence>MDGVGVVVLAVAVLAVAGTGWGIVVLVRRQQYIKSLRARGWTFVNSPGFDAVARLGNPPFGLGFRREPDDQITGRTGSGRPFQVIEYTSDHWSGWVAMVALSRRLPELWVTGGETKPRVGVEATVVPAPASLGPGWQIGALDPAYAAEVLTGAVCERLTALAAGQAGVNLSIDGDQLVVLDPPRKDVDRLGPWLDQLATVADAIDAAQLDRWIQPEQPPRLTFYHHPDWHWIGTDDYLLQVTPVTRSGHDHSTSDVIRGRDGDGPPFVAFTHRWKTTHTESYTDSEGRTQTRTVVENHSEPVLGFQLPARMPSLEIGRRGFGRGISFESEAFNDQFSVVAQHTKFAYDVIHPRQMEYLMASSPASFRIVDDWAWFSVSEHSQPLIAHSSWFLRGFLARIPRFVWRDLGLPEAPYPGVLDPAANGR</sequence>
<name>D2PQ10_KRIFD</name>
<proteinExistence type="predicted"/>
<dbReference type="eggNOG" id="ENOG502ZQ69">
    <property type="taxonomic scope" value="Bacteria"/>
</dbReference>
<keyword evidence="1" id="KW-0812">Transmembrane</keyword>
<dbReference type="AlphaFoldDB" id="D2PQ10"/>
<organism evidence="2 3">
    <name type="scientific">Kribbella flavida (strain DSM 17836 / JCM 10339 / NBRC 14399)</name>
    <dbReference type="NCBI Taxonomy" id="479435"/>
    <lineage>
        <taxon>Bacteria</taxon>
        <taxon>Bacillati</taxon>
        <taxon>Actinomycetota</taxon>
        <taxon>Actinomycetes</taxon>
        <taxon>Propionibacteriales</taxon>
        <taxon>Kribbellaceae</taxon>
        <taxon>Kribbella</taxon>
    </lineage>
</organism>
<evidence type="ECO:0000313" key="3">
    <source>
        <dbReference type="Proteomes" id="UP000007967"/>
    </source>
</evidence>
<dbReference type="HOGENOM" id="CLU_703701_0_0_11"/>
<evidence type="ECO:0000313" key="2">
    <source>
        <dbReference type="EMBL" id="ADB32934.1"/>
    </source>
</evidence>
<keyword evidence="3" id="KW-1185">Reference proteome</keyword>
<feature type="transmembrane region" description="Helical" evidence="1">
    <location>
        <begin position="6"/>
        <end position="27"/>
    </location>
</feature>
<dbReference type="EMBL" id="CP001736">
    <property type="protein sequence ID" value="ADB32934.1"/>
    <property type="molecule type" value="Genomic_DNA"/>
</dbReference>
<keyword evidence="1" id="KW-0472">Membrane</keyword>